<comment type="caution">
    <text evidence="3">Lacks conserved residue(s) required for the propagation of feature annotation.</text>
</comment>
<dbReference type="Gene3D" id="1.25.10.20">
    <property type="entry name" value="Vitellinogen, superhelical"/>
    <property type="match status" value="1"/>
</dbReference>
<evidence type="ECO:0000256" key="2">
    <source>
        <dbReference type="ARBA" id="ARBA00023180"/>
    </source>
</evidence>
<accession>A0A443S5G3</accession>
<name>A0A443S5G3_9ACAR</name>
<dbReference type="InterPro" id="IPR050733">
    <property type="entry name" value="Vitellogenin/Apolipophorin"/>
</dbReference>
<gene>
    <name evidence="5" type="ORF">B4U80_13501</name>
</gene>
<dbReference type="EMBL" id="NCKV01008022">
    <property type="protein sequence ID" value="RWS22743.1"/>
    <property type="molecule type" value="Genomic_DNA"/>
</dbReference>
<evidence type="ECO:0000313" key="5">
    <source>
        <dbReference type="EMBL" id="RWS22743.1"/>
    </source>
</evidence>
<evidence type="ECO:0000259" key="4">
    <source>
        <dbReference type="PROSITE" id="PS51211"/>
    </source>
</evidence>
<dbReference type="InterPro" id="IPR001747">
    <property type="entry name" value="Vitellogenin_N"/>
</dbReference>
<proteinExistence type="predicted"/>
<dbReference type="InterPro" id="IPR015255">
    <property type="entry name" value="Vitellinogen_open_b-sht"/>
</dbReference>
<dbReference type="InterPro" id="IPR011030">
    <property type="entry name" value="Lipovitellin_superhlx_dom"/>
</dbReference>
<dbReference type="PANTHER" id="PTHR23345">
    <property type="entry name" value="VITELLOGENIN-RELATED"/>
    <property type="match status" value="1"/>
</dbReference>
<comment type="caution">
    <text evidence="5">The sequence shown here is derived from an EMBL/GenBank/DDBJ whole genome shotgun (WGS) entry which is preliminary data.</text>
</comment>
<dbReference type="OrthoDB" id="6374144at2759"/>
<dbReference type="GO" id="GO:0045735">
    <property type="term" value="F:nutrient reservoir activity"/>
    <property type="evidence" value="ECO:0007669"/>
    <property type="project" value="UniProtKB-KW"/>
</dbReference>
<dbReference type="SMART" id="SM01169">
    <property type="entry name" value="DUF1943"/>
    <property type="match status" value="1"/>
</dbReference>
<organism evidence="5 6">
    <name type="scientific">Leptotrombidium deliense</name>
    <dbReference type="NCBI Taxonomy" id="299467"/>
    <lineage>
        <taxon>Eukaryota</taxon>
        <taxon>Metazoa</taxon>
        <taxon>Ecdysozoa</taxon>
        <taxon>Arthropoda</taxon>
        <taxon>Chelicerata</taxon>
        <taxon>Arachnida</taxon>
        <taxon>Acari</taxon>
        <taxon>Acariformes</taxon>
        <taxon>Trombidiformes</taxon>
        <taxon>Prostigmata</taxon>
        <taxon>Anystina</taxon>
        <taxon>Parasitengona</taxon>
        <taxon>Trombiculoidea</taxon>
        <taxon>Trombiculidae</taxon>
        <taxon>Leptotrombidium</taxon>
    </lineage>
</organism>
<keyword evidence="2" id="KW-0325">Glycoprotein</keyword>
<keyword evidence="6" id="KW-1185">Reference proteome</keyword>
<dbReference type="PROSITE" id="PS51211">
    <property type="entry name" value="VITELLOGENIN"/>
    <property type="match status" value="1"/>
</dbReference>
<sequence length="948" mass="109803">MENRRVDSLLPSTNNDDKTINFESAETALTDYCTSTVETLSGDSPKKFRKLVNTLNYLDYSQLKQLVDKHGLEGCKIQGKTTVLKDLLFYAILMSGGKGSIQYLTENIKDDTSIEDPTKLATLLSLPFISFPTEETVTSILPFIRNTQSSRLTLFATAFIGNYLRQNNVSANSVDSLKEVVDFIAKKITENYTKKSDSIMYLRSLGNIGYLTETAFDHIMKCVRELPDDEITETFLSTLMKSKSCNNIEIRDKVHDFLKSNLKSKYREPKTSIAAFNAFMTCNSKYTEKQLIDEVFRLMYDHTGEFNHYLRSYFIHLKKSATPEYSELRHALEHATRSYNDPSPITHSRRVGKSYYIKQLNLGVDLVIDYIYDKDGNVPEVINIAVNIPIHEKTVHLFEIGLRLGNEFKVKNLNSLIKLVLKESSKYVTSLIKHNSFKKVDFEQMHTNFIQFLKDANLFSVYIDYNGNTLFYLSTDDLNSNRAKRGTTFFPIITEALFTLVPFTLKANMFYATNLLDVYVETPTITGFLVRKYAQSSALLAVRQMMENFQLGKEAMFSFLPHFAIDINYGIKTMFENEELGMENEYKFGSNFAIKVKQITLNEKNRLYKLELEIKLPNKEMNLLHFSWKKDRIGTTEISSPSKRNSEPIYTSWLKNLIGLVYYDEHKKIIKDGKLKGAIHEFVVKADESITHWKLTFIQTDTDVNLSLKTMSEQRTHKEITYFHRFIVDKDNTRTNISINTEENGLKFNFESIVKPKTILRTEVIKLDNKQNTEMRVFLFESELESGIRVRQSREMKSRYHIATQVGNPQLEKYFAFDANFAKNGFLSIDTSVEYKHKGKNVEKVKLHGKLHNKGVDKTIHHELSGEISFTEWPEYNSNINGKFSLNKQENVVWKIMENELLIKWDKDTNDDKKKIHLFQKYNISIAREHHNIDGYTTLKSGPYDLHE</sequence>
<dbReference type="SUPFAM" id="SSF56968">
    <property type="entry name" value="Lipovitellin-phosvitin complex, beta-sheet shell regions"/>
    <property type="match status" value="1"/>
</dbReference>
<dbReference type="VEuPathDB" id="VectorBase:LDEU009297"/>
<dbReference type="Pfam" id="PF09172">
    <property type="entry name" value="Vit_open_b-sht"/>
    <property type="match status" value="1"/>
</dbReference>
<dbReference type="PANTHER" id="PTHR23345:SF15">
    <property type="entry name" value="VITELLOGENIN 1-RELATED"/>
    <property type="match status" value="1"/>
</dbReference>
<feature type="domain" description="Vitellogenin" evidence="4">
    <location>
        <begin position="1"/>
        <end position="382"/>
    </location>
</feature>
<reference evidence="5 6" key="1">
    <citation type="journal article" date="2018" name="Gigascience">
        <title>Genomes of trombidid mites reveal novel predicted allergens and laterally-transferred genes associated with secondary metabolism.</title>
        <authorList>
            <person name="Dong X."/>
            <person name="Chaisiri K."/>
            <person name="Xia D."/>
            <person name="Armstrong S.D."/>
            <person name="Fang Y."/>
            <person name="Donnelly M.J."/>
            <person name="Kadowaki T."/>
            <person name="McGarry J.W."/>
            <person name="Darby A.C."/>
            <person name="Makepeace B.L."/>
        </authorList>
    </citation>
    <scope>NUCLEOTIDE SEQUENCE [LARGE SCALE GENOMIC DNA]</scope>
    <source>
        <strain evidence="5">UoL-UT</strain>
    </source>
</reference>
<dbReference type="SUPFAM" id="SSF48431">
    <property type="entry name" value="Lipovitellin-phosvitin complex, superhelical domain"/>
    <property type="match status" value="1"/>
</dbReference>
<keyword evidence="1" id="KW-1015">Disulfide bond</keyword>
<dbReference type="STRING" id="299467.A0A443S5G3"/>
<feature type="non-terminal residue" evidence="5">
    <location>
        <position position="948"/>
    </location>
</feature>
<dbReference type="GO" id="GO:0005319">
    <property type="term" value="F:lipid transporter activity"/>
    <property type="evidence" value="ECO:0007669"/>
    <property type="project" value="InterPro"/>
</dbReference>
<dbReference type="Proteomes" id="UP000288716">
    <property type="component" value="Unassembled WGS sequence"/>
</dbReference>
<protein>
    <recommendedName>
        <fullName evidence="4">Vitellogenin domain-containing protein</fullName>
    </recommendedName>
</protein>
<evidence type="ECO:0000313" key="6">
    <source>
        <dbReference type="Proteomes" id="UP000288716"/>
    </source>
</evidence>
<dbReference type="Pfam" id="PF01347">
    <property type="entry name" value="Vitellogenin_N"/>
    <property type="match status" value="1"/>
</dbReference>
<dbReference type="InterPro" id="IPR015819">
    <property type="entry name" value="Lipid_transp_b-sht_shell"/>
</dbReference>
<dbReference type="AlphaFoldDB" id="A0A443S5G3"/>
<evidence type="ECO:0000256" key="3">
    <source>
        <dbReference type="PROSITE-ProRule" id="PRU00557"/>
    </source>
</evidence>
<evidence type="ECO:0000256" key="1">
    <source>
        <dbReference type="ARBA" id="ARBA00023157"/>
    </source>
</evidence>